<evidence type="ECO:0000313" key="3">
    <source>
        <dbReference type="Proteomes" id="UP000077202"/>
    </source>
</evidence>
<feature type="coiled-coil region" evidence="1">
    <location>
        <begin position="103"/>
        <end position="130"/>
    </location>
</feature>
<evidence type="ECO:0000313" key="2">
    <source>
        <dbReference type="EMBL" id="OAE22906.1"/>
    </source>
</evidence>
<keyword evidence="3" id="KW-1185">Reference proteome</keyword>
<dbReference type="AlphaFoldDB" id="A0A176VSU0"/>
<proteinExistence type="predicted"/>
<evidence type="ECO:0000256" key="1">
    <source>
        <dbReference type="SAM" id="Coils"/>
    </source>
</evidence>
<dbReference type="EMBL" id="LVLJ01003017">
    <property type="protein sequence ID" value="OAE22906.1"/>
    <property type="molecule type" value="Genomic_DNA"/>
</dbReference>
<protein>
    <submittedName>
        <fullName evidence="2">Uncharacterized protein</fullName>
    </submittedName>
</protein>
<dbReference type="Proteomes" id="UP000077202">
    <property type="component" value="Unassembled WGS sequence"/>
</dbReference>
<keyword evidence="1" id="KW-0175">Coiled coil</keyword>
<gene>
    <name evidence="2" type="ORF">AXG93_557s1050</name>
</gene>
<feature type="coiled-coil region" evidence="1">
    <location>
        <begin position="182"/>
        <end position="232"/>
    </location>
</feature>
<organism evidence="2 3">
    <name type="scientific">Marchantia polymorpha subsp. ruderalis</name>
    <dbReference type="NCBI Taxonomy" id="1480154"/>
    <lineage>
        <taxon>Eukaryota</taxon>
        <taxon>Viridiplantae</taxon>
        <taxon>Streptophyta</taxon>
        <taxon>Embryophyta</taxon>
        <taxon>Marchantiophyta</taxon>
        <taxon>Marchantiopsida</taxon>
        <taxon>Marchantiidae</taxon>
        <taxon>Marchantiales</taxon>
        <taxon>Marchantiaceae</taxon>
        <taxon>Marchantia</taxon>
    </lineage>
</organism>
<accession>A0A176VSU0</accession>
<reference evidence="2" key="1">
    <citation type="submission" date="2016-03" db="EMBL/GenBank/DDBJ databases">
        <title>Mechanisms controlling the formation of the plant cell surface in tip-growing cells are functionally conserved among land plants.</title>
        <authorList>
            <person name="Honkanen S."/>
            <person name="Jones V.A."/>
            <person name="Morieri G."/>
            <person name="Champion C."/>
            <person name="Hetherington A.J."/>
            <person name="Kelly S."/>
            <person name="Saint-Marcoux D."/>
            <person name="Proust H."/>
            <person name="Prescott H."/>
            <person name="Dolan L."/>
        </authorList>
    </citation>
    <scope>NUCLEOTIDE SEQUENCE [LARGE SCALE GENOMIC DNA]</scope>
    <source>
        <tissue evidence="2">Whole gametophyte</tissue>
    </source>
</reference>
<name>A0A176VSU0_MARPO</name>
<comment type="caution">
    <text evidence="2">The sequence shown here is derived from an EMBL/GenBank/DDBJ whole genome shotgun (WGS) entry which is preliminary data.</text>
</comment>
<sequence length="315" mass="36779">MREKESSVGKYLWTSAMSPTPIMPSRATRKEKDTEEDLVALEKVAERVIEDVVGETFAPQKVLPLLQYFDRKREKYARTTTNGSYVELVHNRTRAKVAATFAVAAKERQIQEKEAKYEVLQKRLAEEVKKQRYWEKTCEGLREDIENAKYATVDLRNRLEASRTVYNAESQRIDKLTTASKKEELEHAIELAAKMKDLAECEAARISDLELIEKLEAQYSELRSQRMQAEDRLCEMETRLSEEEEKNRQLSEQTDDILTMRVNQSLQGFVLWQVETHKWLQLQDLERRATVKGLYYGRSRRINGCSYKILSAVRL</sequence>